<dbReference type="AlphaFoldDB" id="A0ABD6DLT6"/>
<organism evidence="3 4">
    <name type="scientific">Haloarchaeobius litoreus</name>
    <dbReference type="NCBI Taxonomy" id="755306"/>
    <lineage>
        <taxon>Archaea</taxon>
        <taxon>Methanobacteriati</taxon>
        <taxon>Methanobacteriota</taxon>
        <taxon>Stenosarchaea group</taxon>
        <taxon>Halobacteria</taxon>
        <taxon>Halobacteriales</taxon>
        <taxon>Halorubellaceae</taxon>
        <taxon>Haloarchaeobius</taxon>
    </lineage>
</organism>
<keyword evidence="1" id="KW-0812">Transmembrane</keyword>
<evidence type="ECO:0000256" key="1">
    <source>
        <dbReference type="SAM" id="Phobius"/>
    </source>
</evidence>
<proteinExistence type="predicted"/>
<feature type="domain" description="Archaeal Type IV pilin N-terminal" evidence="2">
    <location>
        <begin position="11"/>
        <end position="85"/>
    </location>
</feature>
<dbReference type="PANTHER" id="PTHR38138:SF1">
    <property type="entry name" value="ARCHAEAL TYPE IV PILIN N-TERMINAL DOMAIN-CONTAINING PROTEIN"/>
    <property type="match status" value="1"/>
</dbReference>
<dbReference type="EMBL" id="JBHUDO010000002">
    <property type="protein sequence ID" value="MFD1646043.1"/>
    <property type="molecule type" value="Genomic_DNA"/>
</dbReference>
<dbReference type="Proteomes" id="UP001597034">
    <property type="component" value="Unassembled WGS sequence"/>
</dbReference>
<dbReference type="RefSeq" id="WP_390293331.1">
    <property type="nucleotide sequence ID" value="NZ_JANHJR010000001.1"/>
</dbReference>
<evidence type="ECO:0000313" key="4">
    <source>
        <dbReference type="Proteomes" id="UP001597034"/>
    </source>
</evidence>
<evidence type="ECO:0000313" key="3">
    <source>
        <dbReference type="EMBL" id="MFD1646043.1"/>
    </source>
</evidence>
<dbReference type="NCBIfam" id="TIGR02537">
    <property type="entry name" value="arch_flag_Nterm"/>
    <property type="match status" value="1"/>
</dbReference>
<keyword evidence="1" id="KW-1133">Transmembrane helix</keyword>
<sequence length="149" mass="14873">MDLKQLFTDDDAVSPVIGVILMVAITVILAAVIGAFVLNIGGNQETAPQTQFDWEYSDNATAGGTNDNVLVTHGGGGSLDATQLDLGGGWSGGGCSVVDTDGLSAGTVVIGNASQNACLHGASSGDTLEITWTSSSGDTSQIVGDSTVP</sequence>
<dbReference type="Pfam" id="PF07790">
    <property type="entry name" value="Pilin_N"/>
    <property type="match status" value="1"/>
</dbReference>
<keyword evidence="1" id="KW-0472">Membrane</keyword>
<evidence type="ECO:0000259" key="2">
    <source>
        <dbReference type="Pfam" id="PF07790"/>
    </source>
</evidence>
<feature type="transmembrane region" description="Helical" evidence="1">
    <location>
        <begin position="12"/>
        <end position="38"/>
    </location>
</feature>
<gene>
    <name evidence="3" type="ORF">ACFSBL_10150</name>
</gene>
<name>A0ABD6DLT6_9EURY</name>
<accession>A0ABD6DLT6</accession>
<dbReference type="InterPro" id="IPR013373">
    <property type="entry name" value="Flagellin/pilin_N_arc"/>
</dbReference>
<protein>
    <submittedName>
        <fullName evidence="3">Type IV pilin</fullName>
    </submittedName>
</protein>
<keyword evidence="4" id="KW-1185">Reference proteome</keyword>
<dbReference type="InterPro" id="IPR012859">
    <property type="entry name" value="Pilin_N_archaeal"/>
</dbReference>
<comment type="caution">
    <text evidence="3">The sequence shown here is derived from an EMBL/GenBank/DDBJ whole genome shotgun (WGS) entry which is preliminary data.</text>
</comment>
<dbReference type="PANTHER" id="PTHR38138">
    <property type="entry name" value="VNG6441H"/>
    <property type="match status" value="1"/>
</dbReference>
<reference evidence="3 4" key="1">
    <citation type="journal article" date="2019" name="Int. J. Syst. Evol. Microbiol.">
        <title>The Global Catalogue of Microorganisms (GCM) 10K type strain sequencing project: providing services to taxonomists for standard genome sequencing and annotation.</title>
        <authorList>
            <consortium name="The Broad Institute Genomics Platform"/>
            <consortium name="The Broad Institute Genome Sequencing Center for Infectious Disease"/>
            <person name="Wu L."/>
            <person name="Ma J."/>
        </authorList>
    </citation>
    <scope>NUCLEOTIDE SEQUENCE [LARGE SCALE GENOMIC DNA]</scope>
    <source>
        <strain evidence="3 4">CGMCC 1.10390</strain>
    </source>
</reference>